<evidence type="ECO:0000313" key="1">
    <source>
        <dbReference type="EMBL" id="QAU44195.1"/>
    </source>
</evidence>
<evidence type="ECO:0000313" key="2">
    <source>
        <dbReference type="Proteomes" id="UP000288972"/>
    </source>
</evidence>
<reference evidence="1 2" key="1">
    <citation type="submission" date="2018-06" db="EMBL/GenBank/DDBJ databases">
        <title>Comparative genomics of rhizobia nodulating Arachis hypogaea in China.</title>
        <authorList>
            <person name="Li Y."/>
        </authorList>
    </citation>
    <scope>NUCLEOTIDE SEQUENCE [LARGE SCALE GENOMIC DNA]</scope>
    <source>
        <strain evidence="1 2">CCBAU 51670</strain>
    </source>
</reference>
<dbReference type="AlphaFoldDB" id="A0AAE5WWD0"/>
<dbReference type="Proteomes" id="UP000288972">
    <property type="component" value="Chromosome"/>
</dbReference>
<sequence>MECSMDQATSATITPFPFVHYHKRFTVKPIREIAAKPAFIDQLVNIDQTASLVAYVNRFKTADTVIFADVDELEVHAVIDYHPAGSAKRGLAEHRAVLTLAHSHEWDTWNAISGHMFDPKAFARIIDFNAEDIASPLVSVLREAIVRLGSDATALPPLVTLTIPVFAGEPKVDVKAITDTQAGGMGKTTVGLELVRARIIVEAEMARIANIVASATSVPVILGSVRD</sequence>
<accession>A0AAE5WWD0</accession>
<organism evidence="1 2">
    <name type="scientific">Bradyrhizobium guangzhouense</name>
    <dbReference type="NCBI Taxonomy" id="1325095"/>
    <lineage>
        <taxon>Bacteria</taxon>
        <taxon>Pseudomonadati</taxon>
        <taxon>Pseudomonadota</taxon>
        <taxon>Alphaproteobacteria</taxon>
        <taxon>Hyphomicrobiales</taxon>
        <taxon>Nitrobacteraceae</taxon>
        <taxon>Bradyrhizobium</taxon>
    </lineage>
</organism>
<dbReference type="InterPro" id="IPR019276">
    <property type="entry name" value="DUF2303"/>
</dbReference>
<gene>
    <name evidence="1" type="ORF">XH91_01705</name>
</gene>
<name>A0AAE5WWD0_9BRAD</name>
<dbReference type="EMBL" id="CP030053">
    <property type="protein sequence ID" value="QAU44195.1"/>
    <property type="molecule type" value="Genomic_DNA"/>
</dbReference>
<dbReference type="KEGG" id="bgz:XH91_01705"/>
<dbReference type="Pfam" id="PF10065">
    <property type="entry name" value="DUF2303"/>
    <property type="match status" value="1"/>
</dbReference>
<proteinExistence type="predicted"/>
<protein>
    <submittedName>
        <fullName evidence="1">Uncharacterized protein</fullName>
    </submittedName>
</protein>